<feature type="region of interest" description="Disordered" evidence="1">
    <location>
        <begin position="1"/>
        <end position="32"/>
    </location>
</feature>
<reference evidence="3" key="1">
    <citation type="submission" date="2025-08" db="UniProtKB">
        <authorList>
            <consortium name="RefSeq"/>
        </authorList>
    </citation>
    <scope>IDENTIFICATION</scope>
</reference>
<name>A0A3Q0J2L9_DIACI</name>
<sequence length="109" mass="11814">MSSIFNPSQHTPVSSSNKQQLKSPILSSPLSVDRLNSMSPAARKLASKYSPYISRLGSDKALQASYSPRRSPAFPSPAGSITTPSPTTQRTPDVTRLTDNLLNLNKKSR</sequence>
<dbReference type="GeneID" id="103513820"/>
<dbReference type="KEGG" id="dci:103513820"/>
<proteinExistence type="predicted"/>
<feature type="region of interest" description="Disordered" evidence="1">
    <location>
        <begin position="63"/>
        <end position="109"/>
    </location>
</feature>
<dbReference type="PaxDb" id="121845-A0A3Q0J2L9"/>
<accession>A0A3Q0J2L9</accession>
<evidence type="ECO:0000313" key="3">
    <source>
        <dbReference type="RefSeq" id="XP_026682719.1"/>
    </source>
</evidence>
<evidence type="ECO:0000256" key="1">
    <source>
        <dbReference type="SAM" id="MobiDB-lite"/>
    </source>
</evidence>
<feature type="compositionally biased region" description="Polar residues" evidence="1">
    <location>
        <begin position="79"/>
        <end position="109"/>
    </location>
</feature>
<protein>
    <submittedName>
        <fullName evidence="3">Splicing factor ESS-2 homolog</fullName>
    </submittedName>
</protein>
<dbReference type="Proteomes" id="UP000079169">
    <property type="component" value="Unplaced"/>
</dbReference>
<keyword evidence="2" id="KW-1185">Reference proteome</keyword>
<evidence type="ECO:0000313" key="2">
    <source>
        <dbReference type="Proteomes" id="UP000079169"/>
    </source>
</evidence>
<organism evidence="2 3">
    <name type="scientific">Diaphorina citri</name>
    <name type="common">Asian citrus psyllid</name>
    <dbReference type="NCBI Taxonomy" id="121845"/>
    <lineage>
        <taxon>Eukaryota</taxon>
        <taxon>Metazoa</taxon>
        <taxon>Ecdysozoa</taxon>
        <taxon>Arthropoda</taxon>
        <taxon>Hexapoda</taxon>
        <taxon>Insecta</taxon>
        <taxon>Pterygota</taxon>
        <taxon>Neoptera</taxon>
        <taxon>Paraneoptera</taxon>
        <taxon>Hemiptera</taxon>
        <taxon>Sternorrhyncha</taxon>
        <taxon>Psylloidea</taxon>
        <taxon>Psyllidae</taxon>
        <taxon>Diaphorininae</taxon>
        <taxon>Diaphorina</taxon>
    </lineage>
</organism>
<feature type="compositionally biased region" description="Low complexity" evidence="1">
    <location>
        <begin position="64"/>
        <end position="78"/>
    </location>
</feature>
<dbReference type="AlphaFoldDB" id="A0A3Q0J2L9"/>
<dbReference type="RefSeq" id="XP_026682719.1">
    <property type="nucleotide sequence ID" value="XM_026826918.1"/>
</dbReference>
<gene>
    <name evidence="3" type="primary">LOC103513820</name>
</gene>